<dbReference type="PATRIC" id="fig|1476583.3.peg.915"/>
<name>A0A016QT03_9DEIO</name>
<dbReference type="STRING" id="1476583.DEIPH_ctg012orf0087"/>
<gene>
    <name evidence="2" type="ORF">DEIPH_ctg012orf0087</name>
</gene>
<evidence type="ECO:0000313" key="2">
    <source>
        <dbReference type="EMBL" id="EYB69017.1"/>
    </source>
</evidence>
<comment type="caution">
    <text evidence="2">The sequence shown here is derived from an EMBL/GenBank/DDBJ whole genome shotgun (WGS) entry which is preliminary data.</text>
</comment>
<reference evidence="2 3" key="1">
    <citation type="submission" date="2014-03" db="EMBL/GenBank/DDBJ databases">
        <title>Draft genome sequence of Deinococcus phoenicis 1P10ME.</title>
        <authorList>
            <person name="Stepanov V.G."/>
            <person name="Vaishampayan P."/>
            <person name="Venkateswaran K."/>
            <person name="Fox G.E."/>
        </authorList>
    </citation>
    <scope>NUCLEOTIDE SEQUENCE [LARGE SCALE GENOMIC DNA]</scope>
    <source>
        <strain evidence="2 3">1P10ME</strain>
    </source>
</reference>
<dbReference type="Proteomes" id="UP000020492">
    <property type="component" value="Unassembled WGS sequence"/>
</dbReference>
<feature type="transmembrane region" description="Helical" evidence="1">
    <location>
        <begin position="106"/>
        <end position="128"/>
    </location>
</feature>
<feature type="transmembrane region" description="Helical" evidence="1">
    <location>
        <begin position="12"/>
        <end position="34"/>
    </location>
</feature>
<evidence type="ECO:0000256" key="1">
    <source>
        <dbReference type="SAM" id="Phobius"/>
    </source>
</evidence>
<keyword evidence="1" id="KW-1133">Transmembrane helix</keyword>
<feature type="transmembrane region" description="Helical" evidence="1">
    <location>
        <begin position="76"/>
        <end position="94"/>
    </location>
</feature>
<accession>A0A016QT03</accession>
<dbReference type="eggNOG" id="ENOG5034B33">
    <property type="taxonomic scope" value="Bacteria"/>
</dbReference>
<organism evidence="2 3">
    <name type="scientific">Deinococcus phoenicis</name>
    <dbReference type="NCBI Taxonomy" id="1476583"/>
    <lineage>
        <taxon>Bacteria</taxon>
        <taxon>Thermotogati</taxon>
        <taxon>Deinococcota</taxon>
        <taxon>Deinococci</taxon>
        <taxon>Deinococcales</taxon>
        <taxon>Deinococcaceae</taxon>
        <taxon>Deinococcus</taxon>
    </lineage>
</organism>
<proteinExistence type="predicted"/>
<dbReference type="OrthoDB" id="70349at2"/>
<evidence type="ECO:0008006" key="4">
    <source>
        <dbReference type="Google" id="ProtNLM"/>
    </source>
</evidence>
<sequence length="130" mass="14067">MDEMIVQPQLHLMVGVLVLLTSLAAVVTTGRGAFRLKRFGRTEHGVFIAAQIVLMLQVMIGIKLLDQGMGTLQKYVHYIGGAGALGLLVLYYWLPKTSEQSSARQALGVSVASLVFVALAFFVGGLYARQ</sequence>
<keyword evidence="1" id="KW-0812">Transmembrane</keyword>
<evidence type="ECO:0000313" key="3">
    <source>
        <dbReference type="Proteomes" id="UP000020492"/>
    </source>
</evidence>
<dbReference type="EMBL" id="JHAC01000012">
    <property type="protein sequence ID" value="EYB69017.1"/>
    <property type="molecule type" value="Genomic_DNA"/>
</dbReference>
<feature type="transmembrane region" description="Helical" evidence="1">
    <location>
        <begin position="46"/>
        <end position="64"/>
    </location>
</feature>
<keyword evidence="3" id="KW-1185">Reference proteome</keyword>
<dbReference type="AlphaFoldDB" id="A0A016QT03"/>
<keyword evidence="1" id="KW-0472">Membrane</keyword>
<protein>
    <recommendedName>
        <fullName evidence="4">Cytochrome b561 domain-containing protein</fullName>
    </recommendedName>
</protein>